<evidence type="ECO:0000256" key="1">
    <source>
        <dbReference type="ARBA" id="ARBA00022723"/>
    </source>
</evidence>
<evidence type="ECO:0000256" key="5">
    <source>
        <dbReference type="SAM" id="Phobius"/>
    </source>
</evidence>
<evidence type="ECO:0000259" key="6">
    <source>
        <dbReference type="PROSITE" id="PS51999"/>
    </source>
</evidence>
<evidence type="ECO:0000313" key="8">
    <source>
        <dbReference type="Proteomes" id="UP001341840"/>
    </source>
</evidence>
<evidence type="ECO:0000256" key="3">
    <source>
        <dbReference type="ARBA" id="ARBA00022833"/>
    </source>
</evidence>
<evidence type="ECO:0000256" key="4">
    <source>
        <dbReference type="PROSITE-ProRule" id="PRU01343"/>
    </source>
</evidence>
<organism evidence="7 8">
    <name type="scientific">Stylosanthes scabra</name>
    <dbReference type="NCBI Taxonomy" id="79078"/>
    <lineage>
        <taxon>Eukaryota</taxon>
        <taxon>Viridiplantae</taxon>
        <taxon>Streptophyta</taxon>
        <taxon>Embryophyta</taxon>
        <taxon>Tracheophyta</taxon>
        <taxon>Spermatophyta</taxon>
        <taxon>Magnoliopsida</taxon>
        <taxon>eudicotyledons</taxon>
        <taxon>Gunneridae</taxon>
        <taxon>Pentapetalae</taxon>
        <taxon>rosids</taxon>
        <taxon>fabids</taxon>
        <taxon>Fabales</taxon>
        <taxon>Fabaceae</taxon>
        <taxon>Papilionoideae</taxon>
        <taxon>50 kb inversion clade</taxon>
        <taxon>dalbergioids sensu lato</taxon>
        <taxon>Dalbergieae</taxon>
        <taxon>Pterocarpus clade</taxon>
        <taxon>Stylosanthes</taxon>
    </lineage>
</organism>
<keyword evidence="2 4" id="KW-0863">Zinc-finger</keyword>
<protein>
    <recommendedName>
        <fullName evidence="6">GRF-type domain-containing protein</fullName>
    </recommendedName>
</protein>
<dbReference type="PANTHER" id="PTHR33248">
    <property type="entry name" value="ZINC ION-BINDING PROTEIN"/>
    <property type="match status" value="1"/>
</dbReference>
<keyword evidence="5" id="KW-0812">Transmembrane</keyword>
<dbReference type="InterPro" id="IPR010666">
    <property type="entry name" value="Znf_GRF"/>
</dbReference>
<keyword evidence="5" id="KW-0472">Membrane</keyword>
<accession>A0ABU6VN02</accession>
<dbReference type="Proteomes" id="UP001341840">
    <property type="component" value="Unassembled WGS sequence"/>
</dbReference>
<sequence>MASESSRGSRASRSTGSTQRRMLLCHHGERPVLRVSETKENPGRRFWGCVRYAVKEQCEFFEWANKEQAEEDSEKARMRKKVSSLKTRLRACEMRLKIAVFVGMFGWILCFSFWLQNFGGRLHHQWLLRFWVERAVIGDIRV</sequence>
<feature type="transmembrane region" description="Helical" evidence="5">
    <location>
        <begin position="96"/>
        <end position="115"/>
    </location>
</feature>
<keyword evidence="3" id="KW-0862">Zinc</keyword>
<proteinExistence type="predicted"/>
<reference evidence="7 8" key="1">
    <citation type="journal article" date="2023" name="Plants (Basel)">
        <title>Bridging the Gap: Combining Genomics and Transcriptomics Approaches to Understand Stylosanthes scabra, an Orphan Legume from the Brazilian Caatinga.</title>
        <authorList>
            <person name="Ferreira-Neto J.R.C."/>
            <person name="da Silva M.D."/>
            <person name="Binneck E."/>
            <person name="de Melo N.F."/>
            <person name="da Silva R.H."/>
            <person name="de Melo A.L.T.M."/>
            <person name="Pandolfi V."/>
            <person name="Bustamante F.O."/>
            <person name="Brasileiro-Vidal A.C."/>
            <person name="Benko-Iseppon A.M."/>
        </authorList>
    </citation>
    <scope>NUCLEOTIDE SEQUENCE [LARGE SCALE GENOMIC DNA]</scope>
    <source>
        <tissue evidence="7">Leaves</tissue>
    </source>
</reference>
<dbReference type="Pfam" id="PF06839">
    <property type="entry name" value="Zn_ribbon_GRF"/>
    <property type="match status" value="1"/>
</dbReference>
<keyword evidence="8" id="KW-1185">Reference proteome</keyword>
<dbReference type="EMBL" id="JASCZI010151606">
    <property type="protein sequence ID" value="MED6173696.1"/>
    <property type="molecule type" value="Genomic_DNA"/>
</dbReference>
<feature type="domain" description="GRF-type" evidence="6">
    <location>
        <begin position="25"/>
        <end position="67"/>
    </location>
</feature>
<keyword evidence="5" id="KW-1133">Transmembrane helix</keyword>
<dbReference type="PROSITE" id="PS51999">
    <property type="entry name" value="ZF_GRF"/>
    <property type="match status" value="1"/>
</dbReference>
<evidence type="ECO:0000313" key="7">
    <source>
        <dbReference type="EMBL" id="MED6173696.1"/>
    </source>
</evidence>
<gene>
    <name evidence="7" type="ORF">PIB30_062072</name>
</gene>
<keyword evidence="1" id="KW-0479">Metal-binding</keyword>
<evidence type="ECO:0000256" key="2">
    <source>
        <dbReference type="ARBA" id="ARBA00022771"/>
    </source>
</evidence>
<name>A0ABU6VN02_9FABA</name>
<comment type="caution">
    <text evidence="7">The sequence shown here is derived from an EMBL/GenBank/DDBJ whole genome shotgun (WGS) entry which is preliminary data.</text>
</comment>